<evidence type="ECO:0000256" key="2">
    <source>
        <dbReference type="ARBA" id="ARBA00022786"/>
    </source>
</evidence>
<dbReference type="Gene3D" id="3.90.1750.10">
    <property type="entry name" value="Hect, E3 ligase catalytic domains"/>
    <property type="match status" value="1"/>
</dbReference>
<dbReference type="AlphaFoldDB" id="A0A9P1D066"/>
<dbReference type="SMART" id="SM00119">
    <property type="entry name" value="HECTc"/>
    <property type="match status" value="1"/>
</dbReference>
<dbReference type="Gene3D" id="3.30.2410.10">
    <property type="entry name" value="Hect, E3 ligase catalytic domain"/>
    <property type="match status" value="1"/>
</dbReference>
<sequence>MYSQVLCPEKGEPVTSLVERGDNITVTQAIELLRLMHSFAPSLNLEVSNWVSSKLDRKLRYQLEDPFSVISGTLPRWAVTLPKVCPFLFSLKTRKMLMKYTAFGPSFAVHWTQEHKVGSFLKRRATVQTELNAQTDPRKMQELSQELSNIEEHVVRSNYWLGTLQSTLVRLEKGEEFLRQADVAMGFLANASKLMEVQFEGETGFGVAVTQSFYVEVAQALQDRSVNSSIPMWVEDDDSGTGQQHLLCRKGLLLKPLPPGPQRDQVVHRFRFLGRLMGQALREGFIVPLPLADEFFALLLDEPLGPSNLPKPGHGVAGELLGALNEFLEDLALNEPQGPEERQAWRRAQADKSDFGERFLTASDRPDASPQEPMSFNEYTQLVGLCFLETGLSGAELCPEGDSIAVTADNVTRFVEEAANFWFNTGVREQVNAFRAGLNDVFPFNALKAFTRTELREMFCGEDRIDWDEQALLNHIHPTGGLTEKSPSYKFLVAVLLELGQAERSRFLDFVSSCPRLPPGGIAKFHVDVFPDTSASRQAFPRSRACANQLYLPPYTSKEELQAKLVEAMHSSAGHHEQRVRDQ</sequence>
<organism evidence="5">
    <name type="scientific">Cladocopium goreaui</name>
    <dbReference type="NCBI Taxonomy" id="2562237"/>
    <lineage>
        <taxon>Eukaryota</taxon>
        <taxon>Sar</taxon>
        <taxon>Alveolata</taxon>
        <taxon>Dinophyceae</taxon>
        <taxon>Suessiales</taxon>
        <taxon>Symbiodiniaceae</taxon>
        <taxon>Cladocopium</taxon>
    </lineage>
</organism>
<comment type="caution">
    <text evidence="5">The sequence shown here is derived from an EMBL/GenBank/DDBJ whole genome shotgun (WGS) entry which is preliminary data.</text>
</comment>
<dbReference type="EMBL" id="CAMXCT010002890">
    <property type="protein sequence ID" value="CAI4001098.1"/>
    <property type="molecule type" value="Genomic_DNA"/>
</dbReference>
<dbReference type="InterPro" id="IPR035983">
    <property type="entry name" value="Hect_E3_ubiquitin_ligase"/>
</dbReference>
<dbReference type="EMBL" id="CAMXCT020002890">
    <property type="protein sequence ID" value="CAL1154473.1"/>
    <property type="molecule type" value="Genomic_DNA"/>
</dbReference>
<dbReference type="OrthoDB" id="271273at2759"/>
<reference evidence="5" key="1">
    <citation type="submission" date="2022-10" db="EMBL/GenBank/DDBJ databases">
        <authorList>
            <person name="Chen Y."/>
            <person name="Dougan E. K."/>
            <person name="Chan C."/>
            <person name="Rhodes N."/>
            <person name="Thang M."/>
        </authorList>
    </citation>
    <scope>NUCLEOTIDE SEQUENCE</scope>
</reference>
<gene>
    <name evidence="5" type="ORF">C1SCF055_LOCUS27171</name>
</gene>
<dbReference type="GO" id="GO:0061630">
    <property type="term" value="F:ubiquitin protein ligase activity"/>
    <property type="evidence" value="ECO:0007669"/>
    <property type="project" value="InterPro"/>
</dbReference>
<keyword evidence="7" id="KW-1185">Reference proteome</keyword>
<dbReference type="Pfam" id="PF00632">
    <property type="entry name" value="HECT"/>
    <property type="match status" value="1"/>
</dbReference>
<name>A0A9P1D066_9DINO</name>
<evidence type="ECO:0000256" key="3">
    <source>
        <dbReference type="PROSITE-ProRule" id="PRU00104"/>
    </source>
</evidence>
<dbReference type="PANTHER" id="PTHR45670">
    <property type="entry name" value="E3 UBIQUITIN-PROTEIN LIGASE TRIP12"/>
    <property type="match status" value="1"/>
</dbReference>
<dbReference type="PROSITE" id="PS50237">
    <property type="entry name" value="HECT"/>
    <property type="match status" value="1"/>
</dbReference>
<reference evidence="6 7" key="2">
    <citation type="submission" date="2024-05" db="EMBL/GenBank/DDBJ databases">
        <authorList>
            <person name="Chen Y."/>
            <person name="Shah S."/>
            <person name="Dougan E. K."/>
            <person name="Thang M."/>
            <person name="Chan C."/>
        </authorList>
    </citation>
    <scope>NUCLEOTIDE SEQUENCE [LARGE SCALE GENOMIC DNA]</scope>
</reference>
<dbReference type="EMBL" id="CAMXCT030002890">
    <property type="protein sequence ID" value="CAL4788410.1"/>
    <property type="molecule type" value="Genomic_DNA"/>
</dbReference>
<dbReference type="GO" id="GO:0043161">
    <property type="term" value="P:proteasome-mediated ubiquitin-dependent protein catabolic process"/>
    <property type="evidence" value="ECO:0007669"/>
    <property type="project" value="TreeGrafter"/>
</dbReference>
<dbReference type="InterPro" id="IPR045322">
    <property type="entry name" value="HECTD1/TRIP12-like"/>
</dbReference>
<feature type="active site" description="Glycyl thioester intermediate" evidence="3">
    <location>
        <position position="546"/>
    </location>
</feature>
<evidence type="ECO:0000313" key="5">
    <source>
        <dbReference type="EMBL" id="CAI4001098.1"/>
    </source>
</evidence>
<protein>
    <submittedName>
        <fullName evidence="6">HECT domain-containing protein</fullName>
    </submittedName>
</protein>
<dbReference type="InterPro" id="IPR000569">
    <property type="entry name" value="HECT_dom"/>
</dbReference>
<evidence type="ECO:0000313" key="7">
    <source>
        <dbReference type="Proteomes" id="UP001152797"/>
    </source>
</evidence>
<proteinExistence type="predicted"/>
<keyword evidence="2 3" id="KW-0833">Ubl conjugation pathway</keyword>
<dbReference type="SUPFAM" id="SSF56204">
    <property type="entry name" value="Hect, E3 ligase catalytic domain"/>
    <property type="match status" value="1"/>
</dbReference>
<feature type="domain" description="HECT" evidence="4">
    <location>
        <begin position="253"/>
        <end position="578"/>
    </location>
</feature>
<dbReference type="Proteomes" id="UP001152797">
    <property type="component" value="Unassembled WGS sequence"/>
</dbReference>
<keyword evidence="1" id="KW-0808">Transferase</keyword>
<evidence type="ECO:0000256" key="1">
    <source>
        <dbReference type="ARBA" id="ARBA00022679"/>
    </source>
</evidence>
<evidence type="ECO:0000313" key="6">
    <source>
        <dbReference type="EMBL" id="CAL4788410.1"/>
    </source>
</evidence>
<dbReference type="GO" id="GO:0016607">
    <property type="term" value="C:nuclear speck"/>
    <property type="evidence" value="ECO:0007669"/>
    <property type="project" value="TreeGrafter"/>
</dbReference>
<dbReference type="PANTHER" id="PTHR45670:SF1">
    <property type="entry name" value="E3 UBIQUITIN-PROTEIN LIGASE HECTD1"/>
    <property type="match status" value="1"/>
</dbReference>
<dbReference type="GO" id="GO:0000209">
    <property type="term" value="P:protein polyubiquitination"/>
    <property type="evidence" value="ECO:0007669"/>
    <property type="project" value="TreeGrafter"/>
</dbReference>
<accession>A0A9P1D066</accession>
<evidence type="ECO:0000259" key="4">
    <source>
        <dbReference type="PROSITE" id="PS50237"/>
    </source>
</evidence>